<dbReference type="CDD" id="cd06261">
    <property type="entry name" value="TM_PBP2"/>
    <property type="match status" value="1"/>
</dbReference>
<evidence type="ECO:0000256" key="2">
    <source>
        <dbReference type="ARBA" id="ARBA00007069"/>
    </source>
</evidence>
<evidence type="ECO:0000256" key="7">
    <source>
        <dbReference type="ARBA" id="ARBA00023136"/>
    </source>
</evidence>
<protein>
    <submittedName>
        <fullName evidence="10">ABC transporter permease subunit</fullName>
    </submittedName>
</protein>
<evidence type="ECO:0000313" key="11">
    <source>
        <dbReference type="Proteomes" id="UP000326170"/>
    </source>
</evidence>
<feature type="transmembrane region" description="Helical" evidence="8">
    <location>
        <begin position="91"/>
        <end position="114"/>
    </location>
</feature>
<dbReference type="PANTHER" id="PTHR43848:SF2">
    <property type="entry name" value="PUTRESCINE TRANSPORT SYSTEM PERMEASE PROTEIN POTI"/>
    <property type="match status" value="1"/>
</dbReference>
<dbReference type="InterPro" id="IPR051789">
    <property type="entry name" value="Bact_Polyamine_Transport"/>
</dbReference>
<dbReference type="RefSeq" id="WP_152944053.1">
    <property type="nucleotide sequence ID" value="NZ_CP045489.1"/>
</dbReference>
<accession>A0A5P9P967</accession>
<keyword evidence="10" id="KW-0614">Plasmid</keyword>
<dbReference type="Pfam" id="PF00528">
    <property type="entry name" value="BPD_transp_1"/>
    <property type="match status" value="1"/>
</dbReference>
<comment type="subcellular location">
    <subcellularLocation>
        <location evidence="1 8">Cell membrane</location>
        <topology evidence="1 8">Multi-pass membrane protein</topology>
    </subcellularLocation>
</comment>
<evidence type="ECO:0000313" key="10">
    <source>
        <dbReference type="EMBL" id="QFU84537.1"/>
    </source>
</evidence>
<dbReference type="PROSITE" id="PS50928">
    <property type="entry name" value="ABC_TM1"/>
    <property type="match status" value="1"/>
</dbReference>
<dbReference type="PANTHER" id="PTHR43848">
    <property type="entry name" value="PUTRESCINE TRANSPORT SYSTEM PERMEASE PROTEIN POTI"/>
    <property type="match status" value="1"/>
</dbReference>
<dbReference type="Proteomes" id="UP000326170">
    <property type="component" value="Plasmid unnamed1"/>
</dbReference>
<feature type="domain" description="ABC transmembrane type-1" evidence="9">
    <location>
        <begin position="91"/>
        <end position="279"/>
    </location>
</feature>
<keyword evidence="11" id="KW-1185">Reference proteome</keyword>
<evidence type="ECO:0000256" key="1">
    <source>
        <dbReference type="ARBA" id="ARBA00004651"/>
    </source>
</evidence>
<keyword evidence="6 8" id="KW-1133">Transmembrane helix</keyword>
<name>A0A5P9P967_9EURY</name>
<evidence type="ECO:0000256" key="5">
    <source>
        <dbReference type="ARBA" id="ARBA00022692"/>
    </source>
</evidence>
<dbReference type="AlphaFoldDB" id="A0A5P9P967"/>
<proteinExistence type="inferred from homology"/>
<feature type="transmembrane region" description="Helical" evidence="8">
    <location>
        <begin position="126"/>
        <end position="150"/>
    </location>
</feature>
<dbReference type="GO" id="GO:0055085">
    <property type="term" value="P:transmembrane transport"/>
    <property type="evidence" value="ECO:0007669"/>
    <property type="project" value="InterPro"/>
</dbReference>
<dbReference type="OrthoDB" id="163541at2157"/>
<keyword evidence="5 8" id="KW-0812">Transmembrane</keyword>
<evidence type="ECO:0000256" key="3">
    <source>
        <dbReference type="ARBA" id="ARBA00022448"/>
    </source>
</evidence>
<feature type="transmembrane region" description="Helical" evidence="8">
    <location>
        <begin position="22"/>
        <end position="53"/>
    </location>
</feature>
<gene>
    <name evidence="10" type="ORF">GCU68_18630</name>
</gene>
<dbReference type="GeneID" id="42303076"/>
<dbReference type="EMBL" id="CP045489">
    <property type="protein sequence ID" value="QFU84537.1"/>
    <property type="molecule type" value="Genomic_DNA"/>
</dbReference>
<feature type="transmembrane region" description="Helical" evidence="8">
    <location>
        <begin position="259"/>
        <end position="281"/>
    </location>
</feature>
<dbReference type="KEGG" id="nas:GCU68_18630"/>
<organism evidence="10 11">
    <name type="scientific">Natronorubrum aibiense</name>
    <dbReference type="NCBI Taxonomy" id="348826"/>
    <lineage>
        <taxon>Archaea</taxon>
        <taxon>Methanobacteriati</taxon>
        <taxon>Methanobacteriota</taxon>
        <taxon>Stenosarchaea group</taxon>
        <taxon>Halobacteria</taxon>
        <taxon>Halobacteriales</taxon>
        <taxon>Natrialbaceae</taxon>
        <taxon>Natronorubrum</taxon>
    </lineage>
</organism>
<reference evidence="10 11" key="1">
    <citation type="journal article" date="2007" name="Int. J. Syst. Evol. Microbiol.">
        <title>Natronorubrum sulfidifaciens sp. nov., an extremely haloalkaliphilic archaeon isolated from Aiding salt lake in Xin-Jiang, China.</title>
        <authorList>
            <person name="Cui H.L."/>
            <person name="Tohty D."/>
            <person name="Liu H.C."/>
            <person name="Liu S.J."/>
            <person name="Oren A."/>
            <person name="Zhou P.J."/>
        </authorList>
    </citation>
    <scope>NUCLEOTIDE SEQUENCE [LARGE SCALE GENOMIC DNA]</scope>
    <source>
        <strain evidence="10 11">7-3</strain>
        <plasmid evidence="10">unnamed1</plasmid>
    </source>
</reference>
<dbReference type="InterPro" id="IPR000515">
    <property type="entry name" value="MetI-like"/>
</dbReference>
<dbReference type="Gene3D" id="1.10.3720.10">
    <property type="entry name" value="MetI-like"/>
    <property type="match status" value="1"/>
</dbReference>
<keyword evidence="3 8" id="KW-0813">Transport</keyword>
<evidence type="ECO:0000259" key="9">
    <source>
        <dbReference type="PROSITE" id="PS50928"/>
    </source>
</evidence>
<keyword evidence="4" id="KW-1003">Cell membrane</keyword>
<dbReference type="SUPFAM" id="SSF161098">
    <property type="entry name" value="MetI-like"/>
    <property type="match status" value="1"/>
</dbReference>
<dbReference type="InterPro" id="IPR035906">
    <property type="entry name" value="MetI-like_sf"/>
</dbReference>
<dbReference type="GO" id="GO:0005886">
    <property type="term" value="C:plasma membrane"/>
    <property type="evidence" value="ECO:0007669"/>
    <property type="project" value="UniProtKB-SubCell"/>
</dbReference>
<evidence type="ECO:0000256" key="4">
    <source>
        <dbReference type="ARBA" id="ARBA00022475"/>
    </source>
</evidence>
<comment type="similarity">
    <text evidence="2">Belongs to the binding-protein-dependent transport system permease family. CysTW subfamily.</text>
</comment>
<evidence type="ECO:0000256" key="8">
    <source>
        <dbReference type="RuleBase" id="RU363032"/>
    </source>
</evidence>
<keyword evidence="7 8" id="KW-0472">Membrane</keyword>
<feature type="transmembrane region" description="Helical" evidence="8">
    <location>
        <begin position="162"/>
        <end position="182"/>
    </location>
</feature>
<evidence type="ECO:0000256" key="6">
    <source>
        <dbReference type="ARBA" id="ARBA00022989"/>
    </source>
</evidence>
<sequence length="286" mass="31477">MSLADSDDLSIGQRFRRARSRIFEYGTIGLAIQALLVYLFLYIPIIVVVALSFNNSRYAVVWEGFTTEWYRALLAGETVARVNPAAAFNSLLYSIEIAIVTVVVSTVFGTMLAFALDRYEFPGKGLFLGLVYMPIIIPSIVMGISLLLFFNMIGMSLGVHTAMIAHISFGISFVAVVVAARLRSFDRTLEEAAQDLGANELETFRYVTFPAIKPGVIAGSLLAFAMSFDDFVVTFFVIGNENTLPIFFFSMVRQGISPGVNVVATLILVVTMFLVALAQWIEGPTW</sequence>
<geneLocation type="plasmid" evidence="10 11">
    <name>unnamed1</name>
</geneLocation>